<organism evidence="1 2">
    <name type="scientific">Streptomyces siderophoricus</name>
    <dbReference type="NCBI Taxonomy" id="2802281"/>
    <lineage>
        <taxon>Bacteria</taxon>
        <taxon>Bacillati</taxon>
        <taxon>Actinomycetota</taxon>
        <taxon>Actinomycetes</taxon>
        <taxon>Kitasatosporales</taxon>
        <taxon>Streptomycetaceae</taxon>
        <taxon>Streptomyces</taxon>
    </lineage>
</organism>
<keyword evidence="2" id="KW-1185">Reference proteome</keyword>
<gene>
    <name evidence="1" type="ORF">JK360_00980</name>
</gene>
<evidence type="ECO:0000313" key="2">
    <source>
        <dbReference type="Proteomes" id="UP000629371"/>
    </source>
</evidence>
<evidence type="ECO:0000313" key="1">
    <source>
        <dbReference type="EMBL" id="MBL1087977.1"/>
    </source>
</evidence>
<sequence>MPRSEKTARRLVVDGETFLWSLRHVHDAVGNGQYHGCCEILGLRLFTARGRLHIVFRSGPDRLVPDGYGMPSGAVGTAHGPLLNLHEPGTVRAFLDEALTKGWRPDDPLTAERDGWRLFDTVTTRRADKRAE</sequence>
<dbReference type="EMBL" id="JAERRI010000001">
    <property type="protein sequence ID" value="MBL1087977.1"/>
    <property type="molecule type" value="Genomic_DNA"/>
</dbReference>
<dbReference type="Proteomes" id="UP000629371">
    <property type="component" value="Unassembled WGS sequence"/>
</dbReference>
<protein>
    <submittedName>
        <fullName evidence="1">Uncharacterized protein</fullName>
    </submittedName>
</protein>
<name>A0ABS1MJ14_9ACTN</name>
<reference evidence="1 2" key="1">
    <citation type="submission" date="2021-01" db="EMBL/GenBank/DDBJ databases">
        <title>WGS of actinomycetes isolated from Thailand.</title>
        <authorList>
            <person name="Thawai C."/>
        </authorList>
    </citation>
    <scope>NUCLEOTIDE SEQUENCE [LARGE SCALE GENOMIC DNA]</scope>
    <source>
        <strain evidence="1 2">CH9-7</strain>
    </source>
</reference>
<dbReference type="RefSeq" id="WP_201801202.1">
    <property type="nucleotide sequence ID" value="NZ_JAERRI010000001.1"/>
</dbReference>
<comment type="caution">
    <text evidence="1">The sequence shown here is derived from an EMBL/GenBank/DDBJ whole genome shotgun (WGS) entry which is preliminary data.</text>
</comment>
<proteinExistence type="predicted"/>
<accession>A0ABS1MJ14</accession>